<name>A0A8C4QIY6_EPTBU</name>
<dbReference type="Proteomes" id="UP000694388">
    <property type="component" value="Unplaced"/>
</dbReference>
<reference evidence="1" key="1">
    <citation type="submission" date="2025-05" db="UniProtKB">
        <authorList>
            <consortium name="Ensembl"/>
        </authorList>
    </citation>
    <scope>IDENTIFICATION</scope>
</reference>
<protein>
    <submittedName>
        <fullName evidence="1">Uncharacterized protein</fullName>
    </submittedName>
</protein>
<dbReference type="AlphaFoldDB" id="A0A8C4QIY6"/>
<dbReference type="Pfam" id="PF15189">
    <property type="entry name" value="MEIOC"/>
    <property type="match status" value="1"/>
</dbReference>
<organism evidence="1 2">
    <name type="scientific">Eptatretus burgeri</name>
    <name type="common">Inshore hagfish</name>
    <dbReference type="NCBI Taxonomy" id="7764"/>
    <lineage>
        <taxon>Eukaryota</taxon>
        <taxon>Metazoa</taxon>
        <taxon>Chordata</taxon>
        <taxon>Craniata</taxon>
        <taxon>Vertebrata</taxon>
        <taxon>Cyclostomata</taxon>
        <taxon>Myxini</taxon>
        <taxon>Myxiniformes</taxon>
        <taxon>Myxinidae</taxon>
        <taxon>Eptatretinae</taxon>
        <taxon>Eptatretus</taxon>
    </lineage>
</organism>
<accession>A0A8C4QIY6</accession>
<dbReference type="InterPro" id="IPR027963">
    <property type="entry name" value="MEIOC"/>
</dbReference>
<dbReference type="GO" id="GO:0007144">
    <property type="term" value="P:female meiosis I"/>
    <property type="evidence" value="ECO:0007669"/>
    <property type="project" value="TreeGrafter"/>
</dbReference>
<evidence type="ECO:0000313" key="1">
    <source>
        <dbReference type="Ensembl" id="ENSEBUP00000015632.1"/>
    </source>
</evidence>
<proteinExistence type="predicted"/>
<dbReference type="Ensembl" id="ENSEBUT00000016209.1">
    <property type="protein sequence ID" value="ENSEBUP00000015632.1"/>
    <property type="gene ID" value="ENSEBUG00000009845.1"/>
</dbReference>
<sequence length="175" mass="20040">MADSRPHAEVQLAEYHPGRNLLNSNIGQGLRLPPNPSKVDRLIVDQLREQAKVASLFGKMEHLYTTHMCTNQLHQHLKAIHMLQASRKEEIDHASRHLKPTGMNVTTHRYKAKPVLTLICDKVCHMSENGKDRWFVTCRRIVQYAIEQTTNQSFWVLRSDGRKIRGGSSVHSSNL</sequence>
<keyword evidence="2" id="KW-1185">Reference proteome</keyword>
<dbReference type="PANTHER" id="PTHR33861">
    <property type="entry name" value="PROTEIN CBG18333"/>
    <property type="match status" value="1"/>
</dbReference>
<dbReference type="GO" id="GO:0048255">
    <property type="term" value="P:mRNA stabilization"/>
    <property type="evidence" value="ECO:0007669"/>
    <property type="project" value="TreeGrafter"/>
</dbReference>
<dbReference type="GO" id="GO:0005634">
    <property type="term" value="C:nucleus"/>
    <property type="evidence" value="ECO:0007669"/>
    <property type="project" value="TreeGrafter"/>
</dbReference>
<dbReference type="PANTHER" id="PTHR33861:SF5">
    <property type="entry name" value="GAMMA-TUBULIN COMPLEX COMPONENT"/>
    <property type="match status" value="1"/>
</dbReference>
<dbReference type="GO" id="GO:0005737">
    <property type="term" value="C:cytoplasm"/>
    <property type="evidence" value="ECO:0007669"/>
    <property type="project" value="TreeGrafter"/>
</dbReference>
<dbReference type="Ensembl" id="ENSEBUT00000016217.1">
    <property type="protein sequence ID" value="ENSEBUP00000015641.1"/>
    <property type="gene ID" value="ENSEBUG00000009845.1"/>
</dbReference>
<evidence type="ECO:0000313" key="2">
    <source>
        <dbReference type="Proteomes" id="UP000694388"/>
    </source>
</evidence>
<dbReference type="GO" id="GO:0007141">
    <property type="term" value="P:male meiosis I"/>
    <property type="evidence" value="ECO:0007669"/>
    <property type="project" value="TreeGrafter"/>
</dbReference>